<dbReference type="Pfam" id="PF00697">
    <property type="entry name" value="PRAI"/>
    <property type="match status" value="1"/>
</dbReference>
<dbReference type="Gene3D" id="3.20.20.70">
    <property type="entry name" value="Aldolase class I"/>
    <property type="match status" value="1"/>
</dbReference>
<protein>
    <recommendedName>
        <fullName evidence="4 9">N-(5'-phosphoribosyl)anthranilate isomerase</fullName>
        <shortName evidence="9">PRAI</shortName>
        <ecNumber evidence="3 9">5.3.1.24</ecNumber>
    </recommendedName>
</protein>
<name>A0A381E1X0_9GAMM</name>
<evidence type="ECO:0000256" key="9">
    <source>
        <dbReference type="HAMAP-Rule" id="MF_00135"/>
    </source>
</evidence>
<keyword evidence="8 9" id="KW-0413">Isomerase</keyword>
<dbReference type="PANTHER" id="PTHR42894">
    <property type="entry name" value="N-(5'-PHOSPHORIBOSYL)ANTHRANILATE ISOMERASE"/>
    <property type="match status" value="1"/>
</dbReference>
<keyword evidence="6 9" id="KW-0822">Tryptophan biosynthesis</keyword>
<dbReference type="RefSeq" id="WP_115610879.1">
    <property type="nucleotide sequence ID" value="NZ_JBHLZC010000001.1"/>
</dbReference>
<evidence type="ECO:0000256" key="5">
    <source>
        <dbReference type="ARBA" id="ARBA00022605"/>
    </source>
</evidence>
<dbReference type="AlphaFoldDB" id="A0A381E1X0"/>
<evidence type="ECO:0000256" key="7">
    <source>
        <dbReference type="ARBA" id="ARBA00023141"/>
    </source>
</evidence>
<dbReference type="InterPro" id="IPR011060">
    <property type="entry name" value="RibuloseP-bd_barrel"/>
</dbReference>
<dbReference type="EMBL" id="UFUW01000001">
    <property type="protein sequence ID" value="SUX19882.1"/>
    <property type="molecule type" value="Genomic_DNA"/>
</dbReference>
<sequence length="210" mass="22443">MRVRVKICGLTRLEDVQAAVDAGADALGFVFHPRSPRHLDLAQAARLIAAVPPLVSVVGLFADADADTVRAACAVLPLDQLQFHGFETAAYCRQFGRRWYKAVPMRDLGDAQAVTDWLAAYPDSSGFLYDTYGKSHSGGSGTAFDWGKLPVHCAPRLLAGGLNPDNVAAAIRACHPFAVDVSSSVESAPGIKSSAKMQRFITAVHNAYDD</sequence>
<evidence type="ECO:0000313" key="12">
    <source>
        <dbReference type="Proteomes" id="UP000254572"/>
    </source>
</evidence>
<dbReference type="PANTHER" id="PTHR42894:SF1">
    <property type="entry name" value="N-(5'-PHOSPHORIBOSYL)ANTHRANILATE ISOMERASE"/>
    <property type="match status" value="1"/>
</dbReference>
<evidence type="ECO:0000256" key="2">
    <source>
        <dbReference type="ARBA" id="ARBA00004664"/>
    </source>
</evidence>
<evidence type="ECO:0000259" key="10">
    <source>
        <dbReference type="Pfam" id="PF00697"/>
    </source>
</evidence>
<dbReference type="InterPro" id="IPR013785">
    <property type="entry name" value="Aldolase_TIM"/>
</dbReference>
<reference evidence="11 12" key="1">
    <citation type="submission" date="2018-06" db="EMBL/GenBank/DDBJ databases">
        <authorList>
            <consortium name="Pathogen Informatics"/>
            <person name="Doyle S."/>
        </authorList>
    </citation>
    <scope>NUCLEOTIDE SEQUENCE [LARGE SCALE GENOMIC DNA]</scope>
    <source>
        <strain evidence="11 12">NCTC13294</strain>
    </source>
</reference>
<dbReference type="CDD" id="cd00405">
    <property type="entry name" value="PRAI"/>
    <property type="match status" value="1"/>
</dbReference>
<feature type="domain" description="N-(5'phosphoribosyl) anthranilate isomerase (PRAI)" evidence="10">
    <location>
        <begin position="5"/>
        <end position="202"/>
    </location>
</feature>
<keyword evidence="5 9" id="KW-0028">Amino-acid biosynthesis</keyword>
<dbReference type="GO" id="GO:0004640">
    <property type="term" value="F:phosphoribosylanthranilate isomerase activity"/>
    <property type="evidence" value="ECO:0007669"/>
    <property type="project" value="UniProtKB-UniRule"/>
</dbReference>
<dbReference type="GO" id="GO:0000162">
    <property type="term" value="P:L-tryptophan biosynthetic process"/>
    <property type="evidence" value="ECO:0007669"/>
    <property type="project" value="UniProtKB-UniRule"/>
</dbReference>
<proteinExistence type="inferred from homology"/>
<comment type="pathway">
    <text evidence="2 9">Amino-acid biosynthesis; L-tryptophan biosynthesis; L-tryptophan from chorismate: step 3/5.</text>
</comment>
<dbReference type="HAMAP" id="MF_00135">
    <property type="entry name" value="PRAI"/>
    <property type="match status" value="1"/>
</dbReference>
<keyword evidence="12" id="KW-1185">Reference proteome</keyword>
<organism evidence="11 12">
    <name type="scientific">Cardiobacterium valvarum</name>
    <dbReference type="NCBI Taxonomy" id="194702"/>
    <lineage>
        <taxon>Bacteria</taxon>
        <taxon>Pseudomonadati</taxon>
        <taxon>Pseudomonadota</taxon>
        <taxon>Gammaproteobacteria</taxon>
        <taxon>Cardiobacteriales</taxon>
        <taxon>Cardiobacteriaceae</taxon>
        <taxon>Cardiobacterium</taxon>
    </lineage>
</organism>
<keyword evidence="7 9" id="KW-0057">Aromatic amino acid biosynthesis</keyword>
<dbReference type="Proteomes" id="UP000254572">
    <property type="component" value="Unassembled WGS sequence"/>
</dbReference>
<gene>
    <name evidence="9 11" type="primary">trpF</name>
    <name evidence="11" type="ORF">NCTC13294_00618</name>
</gene>
<evidence type="ECO:0000256" key="1">
    <source>
        <dbReference type="ARBA" id="ARBA00001164"/>
    </source>
</evidence>
<dbReference type="EC" id="5.3.1.24" evidence="3 9"/>
<dbReference type="OrthoDB" id="9796196at2"/>
<dbReference type="InterPro" id="IPR001240">
    <property type="entry name" value="PRAI_dom"/>
</dbReference>
<evidence type="ECO:0000313" key="11">
    <source>
        <dbReference type="EMBL" id="SUX19882.1"/>
    </source>
</evidence>
<dbReference type="NCBIfam" id="NF002298">
    <property type="entry name" value="PRK01222.1-4"/>
    <property type="match status" value="1"/>
</dbReference>
<dbReference type="UniPathway" id="UPA00035">
    <property type="reaction ID" value="UER00042"/>
</dbReference>
<accession>A0A381E1X0</accession>
<evidence type="ECO:0000256" key="4">
    <source>
        <dbReference type="ARBA" id="ARBA00022272"/>
    </source>
</evidence>
<evidence type="ECO:0000256" key="3">
    <source>
        <dbReference type="ARBA" id="ARBA00012572"/>
    </source>
</evidence>
<dbReference type="SUPFAM" id="SSF51366">
    <property type="entry name" value="Ribulose-phoshate binding barrel"/>
    <property type="match status" value="1"/>
</dbReference>
<evidence type="ECO:0000256" key="6">
    <source>
        <dbReference type="ARBA" id="ARBA00022822"/>
    </source>
</evidence>
<dbReference type="InterPro" id="IPR044643">
    <property type="entry name" value="TrpF_fam"/>
</dbReference>
<evidence type="ECO:0000256" key="8">
    <source>
        <dbReference type="ARBA" id="ARBA00023235"/>
    </source>
</evidence>
<comment type="catalytic activity">
    <reaction evidence="1 9">
        <text>N-(5-phospho-beta-D-ribosyl)anthranilate = 1-(2-carboxyphenylamino)-1-deoxy-D-ribulose 5-phosphate</text>
        <dbReference type="Rhea" id="RHEA:21540"/>
        <dbReference type="ChEBI" id="CHEBI:18277"/>
        <dbReference type="ChEBI" id="CHEBI:58613"/>
        <dbReference type="EC" id="5.3.1.24"/>
    </reaction>
</comment>
<comment type="similarity">
    <text evidence="9">Belongs to the TrpF family.</text>
</comment>